<evidence type="ECO:0000313" key="4">
    <source>
        <dbReference type="Proteomes" id="UP000430146"/>
    </source>
</evidence>
<organism evidence="3 4">
    <name type="scientific">Mycolicibacterium vanbaalenii</name>
    <name type="common">Mycobacterium vanbaalenii</name>
    <dbReference type="NCBI Taxonomy" id="110539"/>
    <lineage>
        <taxon>Bacteria</taxon>
        <taxon>Bacillati</taxon>
        <taxon>Actinomycetota</taxon>
        <taxon>Actinomycetes</taxon>
        <taxon>Mycobacteriales</taxon>
        <taxon>Mycobacteriaceae</taxon>
        <taxon>Mycolicibacterium</taxon>
    </lineage>
</organism>
<dbReference type="InterPro" id="IPR000587">
    <property type="entry name" value="Creatinase_N"/>
</dbReference>
<dbReference type="RefSeq" id="WP_159234517.1">
    <property type="nucleotide sequence ID" value="NZ_CACSIP010000046.1"/>
</dbReference>
<reference evidence="3 4" key="1">
    <citation type="submission" date="2019-11" db="EMBL/GenBank/DDBJ databases">
        <authorList>
            <person name="Holert J."/>
        </authorList>
    </citation>
    <scope>NUCLEOTIDE SEQUENCE [LARGE SCALE GENOMIC DNA]</scope>
    <source>
        <strain evidence="3">BC8_1</strain>
    </source>
</reference>
<dbReference type="Pfam" id="PF01321">
    <property type="entry name" value="Creatinase_N"/>
    <property type="match status" value="1"/>
</dbReference>
<dbReference type="PANTHER" id="PTHR46112">
    <property type="entry name" value="AMINOPEPTIDASE"/>
    <property type="match status" value="1"/>
</dbReference>
<keyword evidence="3" id="KW-0378">Hydrolase</keyword>
<dbReference type="EC" id="3.4.-.-" evidence="3"/>
<protein>
    <submittedName>
        <fullName evidence="3">Putative peptidase</fullName>
        <ecNumber evidence="3">3.4.-.-</ecNumber>
    </submittedName>
</protein>
<sequence length="390" mass="41663">MTGLLYDPNRLAAALSEAGLDALVATTAANVRYLTRFGKPGRSVAVVRRDDPARPILLAPAAELDYLIEDLAPGLAHHAWGDFFREEETGAHLDEVQLLVASAHRNRRPELDRTAMIATAATDLGLQGAKIGLDVAPANEPTLTEALRDHEVCEASAVLPRLRMRKTELEVARLQEAARIAESAILATVAIATPGVTQAELATEYRVAVAREGGLLRVDSVSVGTATVFGNANLPDSVLTPGDILRFDVGAIYAGYQSDLSRCFTLGEPSDKSRRYANAVIAGQSAALELLRPGVRTADVFAAAVAETRRAGIPHYDRTHVGHGIGLVGGYDAPLLAPGDPHVIQEGMVLCVETPYYEFGFGGVQIEDMVVVTDGGWRALSRLPRTFETL</sequence>
<dbReference type="SUPFAM" id="SSF53092">
    <property type="entry name" value="Creatinase/prolidase N-terminal domain"/>
    <property type="match status" value="1"/>
</dbReference>
<dbReference type="Proteomes" id="UP000430146">
    <property type="component" value="Unassembled WGS sequence"/>
</dbReference>
<dbReference type="InterPro" id="IPR029149">
    <property type="entry name" value="Creatin/AminoP/Spt16_N"/>
</dbReference>
<dbReference type="Gene3D" id="3.40.350.10">
    <property type="entry name" value="Creatinase/prolidase N-terminal domain"/>
    <property type="match status" value="1"/>
</dbReference>
<evidence type="ECO:0000259" key="1">
    <source>
        <dbReference type="Pfam" id="PF00557"/>
    </source>
</evidence>
<dbReference type="AlphaFoldDB" id="A0A5S9R6G2"/>
<dbReference type="OrthoDB" id="9803194at2"/>
<evidence type="ECO:0000313" key="3">
    <source>
        <dbReference type="EMBL" id="CAA0132973.1"/>
    </source>
</evidence>
<dbReference type="Gene3D" id="3.90.230.10">
    <property type="entry name" value="Creatinase/methionine aminopeptidase superfamily"/>
    <property type="match status" value="1"/>
</dbReference>
<dbReference type="SUPFAM" id="SSF55920">
    <property type="entry name" value="Creatinase/aminopeptidase"/>
    <property type="match status" value="1"/>
</dbReference>
<dbReference type="PANTHER" id="PTHR46112:SF2">
    <property type="entry name" value="XAA-PRO AMINOPEPTIDASE P-RELATED"/>
    <property type="match status" value="1"/>
</dbReference>
<dbReference type="InterPro" id="IPR050659">
    <property type="entry name" value="Peptidase_M24B"/>
</dbReference>
<proteinExistence type="predicted"/>
<keyword evidence="4" id="KW-1185">Reference proteome</keyword>
<feature type="domain" description="Creatinase N-terminal" evidence="2">
    <location>
        <begin position="10"/>
        <end position="164"/>
    </location>
</feature>
<dbReference type="Pfam" id="PF00557">
    <property type="entry name" value="Peptidase_M24"/>
    <property type="match status" value="1"/>
</dbReference>
<dbReference type="GO" id="GO:0016787">
    <property type="term" value="F:hydrolase activity"/>
    <property type="evidence" value="ECO:0007669"/>
    <property type="project" value="UniProtKB-KW"/>
</dbReference>
<dbReference type="CDD" id="cd01066">
    <property type="entry name" value="APP_MetAP"/>
    <property type="match status" value="1"/>
</dbReference>
<evidence type="ECO:0000259" key="2">
    <source>
        <dbReference type="Pfam" id="PF01321"/>
    </source>
</evidence>
<dbReference type="InterPro" id="IPR000994">
    <property type="entry name" value="Pept_M24"/>
</dbReference>
<feature type="domain" description="Peptidase M24" evidence="1">
    <location>
        <begin position="173"/>
        <end position="374"/>
    </location>
</feature>
<dbReference type="InterPro" id="IPR036005">
    <property type="entry name" value="Creatinase/aminopeptidase-like"/>
</dbReference>
<name>A0A5S9R6G2_MYCVN</name>
<accession>A0A5S9R6G2</accession>
<dbReference type="EMBL" id="CACSIP010000046">
    <property type="protein sequence ID" value="CAA0132973.1"/>
    <property type="molecule type" value="Genomic_DNA"/>
</dbReference>
<gene>
    <name evidence="3" type="ORF">AELLOGFF_06035</name>
</gene>